<dbReference type="Proteomes" id="UP000054498">
    <property type="component" value="Unassembled WGS sequence"/>
</dbReference>
<name>A0A0D2N649_9CHLO</name>
<feature type="compositionally biased region" description="Low complexity" evidence="1">
    <location>
        <begin position="27"/>
        <end position="54"/>
    </location>
</feature>
<dbReference type="EMBL" id="KK100234">
    <property type="protein sequence ID" value="KIZ07752.1"/>
    <property type="molecule type" value="Genomic_DNA"/>
</dbReference>
<organism evidence="2 3">
    <name type="scientific">Monoraphidium neglectum</name>
    <dbReference type="NCBI Taxonomy" id="145388"/>
    <lineage>
        <taxon>Eukaryota</taxon>
        <taxon>Viridiplantae</taxon>
        <taxon>Chlorophyta</taxon>
        <taxon>core chlorophytes</taxon>
        <taxon>Chlorophyceae</taxon>
        <taxon>CS clade</taxon>
        <taxon>Sphaeropleales</taxon>
        <taxon>Selenastraceae</taxon>
        <taxon>Monoraphidium</taxon>
    </lineage>
</organism>
<feature type="compositionally biased region" description="Pro residues" evidence="1">
    <location>
        <begin position="1"/>
        <end position="26"/>
    </location>
</feature>
<evidence type="ECO:0000313" key="3">
    <source>
        <dbReference type="Proteomes" id="UP000054498"/>
    </source>
</evidence>
<dbReference type="AlphaFoldDB" id="A0A0D2N649"/>
<evidence type="ECO:0000313" key="2">
    <source>
        <dbReference type="EMBL" id="KIZ07752.1"/>
    </source>
</evidence>
<dbReference type="RefSeq" id="XP_013906771.1">
    <property type="nucleotide sequence ID" value="XM_014051317.1"/>
</dbReference>
<accession>A0A0D2N649</accession>
<protein>
    <submittedName>
        <fullName evidence="2">Uncharacterized protein</fullName>
    </submittedName>
</protein>
<dbReference type="KEGG" id="mng:MNEG_0197"/>
<sequence>MTAPRPPPPTPAQQPAPVAPPPPLPAPAQRAPRVLPTAEQQWQQDNAAAAAMAAGNEMTDPRPKLFSSQDFPSLPPCSPAKPAAGAAAAAAARPAAAGPARKVGPASPAGKAGQAAPTGPAAPAVMAPWLRVIVTKDVAPCVLVPLAQLRLPAGRPPCPAALEAALTFDKRGGGPRELVLLEGEGAVAARFGSADAARVCLTFLNGVYLKKLPTLSKA</sequence>
<feature type="region of interest" description="Disordered" evidence="1">
    <location>
        <begin position="1"/>
        <end position="82"/>
    </location>
</feature>
<keyword evidence="3" id="KW-1185">Reference proteome</keyword>
<feature type="region of interest" description="Disordered" evidence="1">
    <location>
        <begin position="99"/>
        <end position="121"/>
    </location>
</feature>
<reference evidence="2 3" key="1">
    <citation type="journal article" date="2013" name="BMC Genomics">
        <title>Reconstruction of the lipid metabolism for the microalga Monoraphidium neglectum from its genome sequence reveals characteristics suitable for biofuel production.</title>
        <authorList>
            <person name="Bogen C."/>
            <person name="Al-Dilaimi A."/>
            <person name="Albersmeier A."/>
            <person name="Wichmann J."/>
            <person name="Grundmann M."/>
            <person name="Rupp O."/>
            <person name="Lauersen K.J."/>
            <person name="Blifernez-Klassen O."/>
            <person name="Kalinowski J."/>
            <person name="Goesmann A."/>
            <person name="Mussgnug J.H."/>
            <person name="Kruse O."/>
        </authorList>
    </citation>
    <scope>NUCLEOTIDE SEQUENCE [LARGE SCALE GENOMIC DNA]</scope>
    <source>
        <strain evidence="2 3">SAG 48.87</strain>
    </source>
</reference>
<dbReference type="GeneID" id="25726315"/>
<evidence type="ECO:0000256" key="1">
    <source>
        <dbReference type="SAM" id="MobiDB-lite"/>
    </source>
</evidence>
<proteinExistence type="predicted"/>
<gene>
    <name evidence="2" type="ORF">MNEG_0197</name>
</gene>